<evidence type="ECO:0000313" key="7">
    <source>
        <dbReference type="EMBL" id="KAB6695977.1"/>
    </source>
</evidence>
<dbReference type="InterPro" id="IPR058240">
    <property type="entry name" value="rSAM_sf"/>
</dbReference>
<sequence length="262" mass="30843">MIVEKEKIRFIVDIVDHCNLNCKCCGHFSPLAPKGFLDINTFERDLKRLHELLYGHIHCFELMGGESLLHPRLYDFIFLTAKYVTGEKYLCTNGVLLSSKPDEFYQLCAETDTIISITMYPIDLNWDEINRKVKLYGTKLYLIKSQGEENKNWFKNRRDLSGSQDVKENFNNCFWKARCIVLENGRLSSCVVPFKAKYFQQYYKSDVFDTSDKNSIDIFKAKDIEEIVEFLNRPIPCCRYCLPNQEEKIPWGVSKRDISEWF</sequence>
<reference evidence="13 14" key="2">
    <citation type="journal article" date="2019" name="Nat. Med.">
        <title>A library of human gut bacterial isolates paired with longitudinal multiomics data enables mechanistic microbiome research.</title>
        <authorList>
            <person name="Poyet M."/>
            <person name="Groussin M."/>
            <person name="Gibbons S.M."/>
            <person name="Avila-Pacheco J."/>
            <person name="Jiang X."/>
            <person name="Kearney S.M."/>
            <person name="Perrotta A.R."/>
            <person name="Berdy B."/>
            <person name="Zhao S."/>
            <person name="Lieberman T.D."/>
            <person name="Swanson P.K."/>
            <person name="Smith M."/>
            <person name="Roesemann S."/>
            <person name="Alexander J.E."/>
            <person name="Rich S.A."/>
            <person name="Livny J."/>
            <person name="Vlamakis H."/>
            <person name="Clish C."/>
            <person name="Bullock K."/>
            <person name="Deik A."/>
            <person name="Scott J."/>
            <person name="Pierce K.A."/>
            <person name="Xavier R.J."/>
            <person name="Alm E.J."/>
        </authorList>
    </citation>
    <scope>NUCLEOTIDE SEQUENCE [LARGE SCALE GENOMIC DNA]</scope>
    <source>
        <strain evidence="8 13">BIOML-A82</strain>
        <strain evidence="7 14">BIOML-A85</strain>
        <strain evidence="6 15">BIOML-A93</strain>
    </source>
</reference>
<dbReference type="Gene3D" id="3.20.20.70">
    <property type="entry name" value="Aldolase class I"/>
    <property type="match status" value="1"/>
</dbReference>
<dbReference type="EMBL" id="WDAG01000003">
    <property type="protein sequence ID" value="KAB6662538.1"/>
    <property type="molecule type" value="Genomic_DNA"/>
</dbReference>
<dbReference type="GO" id="GO:0051536">
    <property type="term" value="F:iron-sulfur cluster binding"/>
    <property type="evidence" value="ECO:0007669"/>
    <property type="project" value="UniProtKB-KW"/>
</dbReference>
<reference evidence="10 16" key="4">
    <citation type="submission" date="2020-07" db="EMBL/GenBank/DDBJ databases">
        <title>Bacterial metabolism rescues the inhibition of intestinal drug absorption by food and drug additives.</title>
        <authorList>
            <person name="Zou L."/>
            <person name="Spanogiannopoulos P."/>
            <person name="Chien H.-C."/>
            <person name="Pieper L.M."/>
            <person name="Cai W."/>
            <person name="Khuri N."/>
            <person name="Pottel J."/>
            <person name="Vora B."/>
            <person name="Ni Z."/>
            <person name="Tsakalozou E."/>
            <person name="Zhang W."/>
            <person name="Shoichet B.K."/>
            <person name="Giacomini K.M."/>
            <person name="Turnbaugh P.J."/>
        </authorList>
    </citation>
    <scope>NUCLEOTIDE SEQUENCE [LARGE SCALE GENOMIC DNA]</scope>
    <source>
        <strain evidence="10 16">B33</strain>
    </source>
</reference>
<dbReference type="SUPFAM" id="SSF102114">
    <property type="entry name" value="Radical SAM enzymes"/>
    <property type="match status" value="1"/>
</dbReference>
<gene>
    <name evidence="11" type="ORF">DW105_15875</name>
    <name evidence="8" type="ORF">GAY17_03015</name>
    <name evidence="6" type="ORF">GAZ76_03665</name>
    <name evidence="7" type="ORF">GAZ92_03100</name>
    <name evidence="10" type="ORF">HUV05_22405</name>
    <name evidence="9" type="ORF">L4X52_14060</name>
</gene>
<dbReference type="Proteomes" id="UP000470952">
    <property type="component" value="Unassembled WGS sequence"/>
</dbReference>
<reference evidence="10 16" key="3">
    <citation type="submission" date="2020-04" db="EMBL/GenBank/DDBJ databases">
        <authorList>
            <person name="Pieper L."/>
        </authorList>
    </citation>
    <scope>NUCLEOTIDE SEQUENCE [LARGE SCALE GENOMIC DNA]</scope>
    <source>
        <strain evidence="10 16">B33</strain>
    </source>
</reference>
<protein>
    <submittedName>
        <fullName evidence="6">4Fe-4S cluster-binding domain-containing protein</fullName>
    </submittedName>
    <submittedName>
        <fullName evidence="11">Radical SAM protein</fullName>
    </submittedName>
</protein>
<evidence type="ECO:0000256" key="5">
    <source>
        <dbReference type="ARBA" id="ARBA00023014"/>
    </source>
</evidence>
<evidence type="ECO:0000313" key="9">
    <source>
        <dbReference type="EMBL" id="MCG0341098.1"/>
    </source>
</evidence>
<reference evidence="11 12" key="1">
    <citation type="submission" date="2018-08" db="EMBL/GenBank/DDBJ databases">
        <title>A genome reference for cultivated species of the human gut microbiota.</title>
        <authorList>
            <person name="Zou Y."/>
            <person name="Xue W."/>
            <person name="Luo G."/>
        </authorList>
    </citation>
    <scope>NUCLEOTIDE SEQUENCE [LARGE SCALE GENOMIC DNA]</scope>
    <source>
        <strain evidence="11 12">AM09-18</strain>
    </source>
</reference>
<dbReference type="InterPro" id="IPR013785">
    <property type="entry name" value="Aldolase_TIM"/>
</dbReference>
<evidence type="ECO:0000313" key="6">
    <source>
        <dbReference type="EMBL" id="KAB6662538.1"/>
    </source>
</evidence>
<dbReference type="GO" id="GO:0046872">
    <property type="term" value="F:metal ion binding"/>
    <property type="evidence" value="ECO:0007669"/>
    <property type="project" value="UniProtKB-KW"/>
</dbReference>
<accession>A0A415DE22</accession>
<comment type="caution">
    <text evidence="11">The sequence shown here is derived from an EMBL/GenBank/DDBJ whole genome shotgun (WGS) entry which is preliminary data.</text>
</comment>
<keyword evidence="2" id="KW-0949">S-adenosyl-L-methionine</keyword>
<keyword evidence="3" id="KW-0479">Metal-binding</keyword>
<evidence type="ECO:0000313" key="13">
    <source>
        <dbReference type="Proteomes" id="UP000437380"/>
    </source>
</evidence>
<evidence type="ECO:0000256" key="3">
    <source>
        <dbReference type="ARBA" id="ARBA00022723"/>
    </source>
</evidence>
<dbReference type="Proteomes" id="UP000437380">
    <property type="component" value="Unassembled WGS sequence"/>
</dbReference>
<dbReference type="EMBL" id="JAKKWZ010000028">
    <property type="protein sequence ID" value="MCG0341098.1"/>
    <property type="molecule type" value="Genomic_DNA"/>
</dbReference>
<keyword evidence="4" id="KW-0408">Iron</keyword>
<evidence type="ECO:0000313" key="14">
    <source>
        <dbReference type="Proteomes" id="UP000470777"/>
    </source>
</evidence>
<evidence type="ECO:0000313" key="12">
    <source>
        <dbReference type="Proteomes" id="UP000283958"/>
    </source>
</evidence>
<dbReference type="EMBL" id="QRMN01000044">
    <property type="protein sequence ID" value="RHJ73866.1"/>
    <property type="molecule type" value="Genomic_DNA"/>
</dbReference>
<evidence type="ECO:0000256" key="1">
    <source>
        <dbReference type="ARBA" id="ARBA00001966"/>
    </source>
</evidence>
<proteinExistence type="predicted"/>
<name>A0A415DE22_PHOVU</name>
<keyword evidence="5" id="KW-0411">Iron-sulfur</keyword>
<evidence type="ECO:0000313" key="10">
    <source>
        <dbReference type="EMBL" id="NVB76198.1"/>
    </source>
</evidence>
<dbReference type="Proteomes" id="UP000470777">
    <property type="component" value="Unassembled WGS sequence"/>
</dbReference>
<comment type="cofactor">
    <cofactor evidence="1">
        <name>[4Fe-4S] cluster</name>
        <dbReference type="ChEBI" id="CHEBI:49883"/>
    </cofactor>
</comment>
<dbReference type="Proteomes" id="UP001201179">
    <property type="component" value="Unassembled WGS sequence"/>
</dbReference>
<dbReference type="GO" id="GO:0003824">
    <property type="term" value="F:catalytic activity"/>
    <property type="evidence" value="ECO:0007669"/>
    <property type="project" value="InterPro"/>
</dbReference>
<dbReference type="Proteomes" id="UP000283958">
    <property type="component" value="Unassembled WGS sequence"/>
</dbReference>
<evidence type="ECO:0000256" key="4">
    <source>
        <dbReference type="ARBA" id="ARBA00023004"/>
    </source>
</evidence>
<dbReference type="InterPro" id="IPR007197">
    <property type="entry name" value="rSAM"/>
</dbReference>
<evidence type="ECO:0000313" key="16">
    <source>
        <dbReference type="Proteomes" id="UP000524321"/>
    </source>
</evidence>
<dbReference type="AlphaFoldDB" id="A0A415DE22"/>
<dbReference type="Proteomes" id="UP000524321">
    <property type="component" value="Unassembled WGS sequence"/>
</dbReference>
<dbReference type="EMBL" id="WCZV01000003">
    <property type="protein sequence ID" value="KAB6702856.1"/>
    <property type="molecule type" value="Genomic_DNA"/>
</dbReference>
<dbReference type="SFLD" id="SFLDS00029">
    <property type="entry name" value="Radical_SAM"/>
    <property type="match status" value="1"/>
</dbReference>
<evidence type="ECO:0000313" key="11">
    <source>
        <dbReference type="EMBL" id="RHJ73866.1"/>
    </source>
</evidence>
<organism evidence="11 12">
    <name type="scientific">Phocaeicola vulgatus</name>
    <name type="common">Bacteroides vulgatus</name>
    <dbReference type="NCBI Taxonomy" id="821"/>
    <lineage>
        <taxon>Bacteria</taxon>
        <taxon>Pseudomonadati</taxon>
        <taxon>Bacteroidota</taxon>
        <taxon>Bacteroidia</taxon>
        <taxon>Bacteroidales</taxon>
        <taxon>Bacteroidaceae</taxon>
        <taxon>Phocaeicola</taxon>
    </lineage>
</organism>
<reference evidence="9" key="5">
    <citation type="submission" date="2022-01" db="EMBL/GenBank/DDBJ databases">
        <authorList>
            <person name="Mingchao X."/>
        </authorList>
    </citation>
    <scope>NUCLEOTIDE SEQUENCE</scope>
    <source>
        <strain evidence="9">Bv4372</strain>
    </source>
</reference>
<evidence type="ECO:0000313" key="8">
    <source>
        <dbReference type="EMBL" id="KAB6702856.1"/>
    </source>
</evidence>
<evidence type="ECO:0000256" key="2">
    <source>
        <dbReference type="ARBA" id="ARBA00022691"/>
    </source>
</evidence>
<dbReference type="EMBL" id="JABWDJ010000236">
    <property type="protein sequence ID" value="NVB76198.1"/>
    <property type="molecule type" value="Genomic_DNA"/>
</dbReference>
<dbReference type="CDD" id="cd01335">
    <property type="entry name" value="Radical_SAM"/>
    <property type="match status" value="1"/>
</dbReference>
<evidence type="ECO:0000313" key="15">
    <source>
        <dbReference type="Proteomes" id="UP000470952"/>
    </source>
</evidence>
<dbReference type="RefSeq" id="WP_057317147.1">
    <property type="nucleotide sequence ID" value="NZ_JADNLG010000021.1"/>
</dbReference>
<dbReference type="EMBL" id="WCZY01000003">
    <property type="protein sequence ID" value="KAB6695977.1"/>
    <property type="molecule type" value="Genomic_DNA"/>
</dbReference>